<feature type="non-terminal residue" evidence="1">
    <location>
        <position position="1"/>
    </location>
</feature>
<sequence length="46" mass="5249">RPLFLTDTEVSVLVFDLLHRIYGYPLEYVIESLAPTESEFDDSSNG</sequence>
<protein>
    <submittedName>
        <fullName evidence="1">Uncharacterized protein</fullName>
    </submittedName>
</protein>
<dbReference type="EMBL" id="BARU01033754">
    <property type="protein sequence ID" value="GAH71048.1"/>
    <property type="molecule type" value="Genomic_DNA"/>
</dbReference>
<comment type="caution">
    <text evidence="1">The sequence shown here is derived from an EMBL/GenBank/DDBJ whole genome shotgun (WGS) entry which is preliminary data.</text>
</comment>
<accession>X1JMP6</accession>
<name>X1JMP6_9ZZZZ</name>
<dbReference type="AlphaFoldDB" id="X1JMP6"/>
<proteinExistence type="predicted"/>
<evidence type="ECO:0000313" key="1">
    <source>
        <dbReference type="EMBL" id="GAH71048.1"/>
    </source>
</evidence>
<reference evidence="1" key="1">
    <citation type="journal article" date="2014" name="Front. Microbiol.">
        <title>High frequency of phylogenetically diverse reductive dehalogenase-homologous genes in deep subseafloor sedimentary metagenomes.</title>
        <authorList>
            <person name="Kawai M."/>
            <person name="Futagami T."/>
            <person name="Toyoda A."/>
            <person name="Takaki Y."/>
            <person name="Nishi S."/>
            <person name="Hori S."/>
            <person name="Arai W."/>
            <person name="Tsubouchi T."/>
            <person name="Morono Y."/>
            <person name="Uchiyama I."/>
            <person name="Ito T."/>
            <person name="Fujiyama A."/>
            <person name="Inagaki F."/>
            <person name="Takami H."/>
        </authorList>
    </citation>
    <scope>NUCLEOTIDE SEQUENCE</scope>
    <source>
        <strain evidence="1">Expedition CK06-06</strain>
    </source>
</reference>
<organism evidence="1">
    <name type="scientific">marine sediment metagenome</name>
    <dbReference type="NCBI Taxonomy" id="412755"/>
    <lineage>
        <taxon>unclassified sequences</taxon>
        <taxon>metagenomes</taxon>
        <taxon>ecological metagenomes</taxon>
    </lineage>
</organism>
<gene>
    <name evidence="1" type="ORF">S03H2_53061</name>
</gene>